<gene>
    <name evidence="2" type="ORF">ACFPP9_23510</name>
</gene>
<dbReference type="PANTHER" id="PTHR28004:SF8">
    <property type="entry name" value="D-SERINE DEAMINASE"/>
    <property type="match status" value="1"/>
</dbReference>
<feature type="domain" description="D-serine dehydratase-like" evidence="1">
    <location>
        <begin position="309"/>
        <end position="409"/>
    </location>
</feature>
<dbReference type="SMART" id="SM01119">
    <property type="entry name" value="D-ser_dehydrat"/>
    <property type="match status" value="1"/>
</dbReference>
<dbReference type="Proteomes" id="UP001596150">
    <property type="component" value="Unassembled WGS sequence"/>
</dbReference>
<name>A0ABW0Q265_9HYPH</name>
<dbReference type="SUPFAM" id="SSF51419">
    <property type="entry name" value="PLP-binding barrel"/>
    <property type="match status" value="1"/>
</dbReference>
<accession>A0ABW0Q265</accession>
<dbReference type="CDD" id="cd06818">
    <property type="entry name" value="PLPDE_III_cryptic_DSD"/>
    <property type="match status" value="1"/>
</dbReference>
<dbReference type="Pfam" id="PF14031">
    <property type="entry name" value="D-ser_dehydrat"/>
    <property type="match status" value="1"/>
</dbReference>
<dbReference type="InterPro" id="IPR051466">
    <property type="entry name" value="D-amino_acid_metab_enzyme"/>
</dbReference>
<dbReference type="RefSeq" id="WP_266344476.1">
    <property type="nucleotide sequence ID" value="NZ_JAPKNH010000005.1"/>
</dbReference>
<dbReference type="PANTHER" id="PTHR28004">
    <property type="entry name" value="ZGC:162816-RELATED"/>
    <property type="match status" value="1"/>
</dbReference>
<dbReference type="EMBL" id="JBHSML010000014">
    <property type="protein sequence ID" value="MFC5518763.1"/>
    <property type="molecule type" value="Genomic_DNA"/>
</dbReference>
<reference evidence="3" key="1">
    <citation type="journal article" date="2019" name="Int. J. Syst. Evol. Microbiol.">
        <title>The Global Catalogue of Microorganisms (GCM) 10K type strain sequencing project: providing services to taxonomists for standard genome sequencing and annotation.</title>
        <authorList>
            <consortium name="The Broad Institute Genomics Platform"/>
            <consortium name="The Broad Institute Genome Sequencing Center for Infectious Disease"/>
            <person name="Wu L."/>
            <person name="Ma J."/>
        </authorList>
    </citation>
    <scope>NUCLEOTIDE SEQUENCE [LARGE SCALE GENOMIC DNA]</scope>
    <source>
        <strain evidence="3">KACC 12633</strain>
    </source>
</reference>
<comment type="caution">
    <text evidence="2">The sequence shown here is derived from an EMBL/GenBank/DDBJ whole genome shotgun (WGS) entry which is preliminary data.</text>
</comment>
<evidence type="ECO:0000259" key="1">
    <source>
        <dbReference type="SMART" id="SM01119"/>
    </source>
</evidence>
<dbReference type="InterPro" id="IPR042208">
    <property type="entry name" value="D-ser_dehydrat-like_sf"/>
</dbReference>
<protein>
    <submittedName>
        <fullName evidence="2">Amino acid deaminase</fullName>
    </submittedName>
</protein>
<organism evidence="2 3">
    <name type="scientific">Kaistia terrae</name>
    <dbReference type="NCBI Taxonomy" id="537017"/>
    <lineage>
        <taxon>Bacteria</taxon>
        <taxon>Pseudomonadati</taxon>
        <taxon>Pseudomonadota</taxon>
        <taxon>Alphaproteobacteria</taxon>
        <taxon>Hyphomicrobiales</taxon>
        <taxon>Kaistiaceae</taxon>
        <taxon>Kaistia</taxon>
    </lineage>
</organism>
<proteinExistence type="predicted"/>
<dbReference type="InterPro" id="IPR026956">
    <property type="entry name" value="D-ser_dehydrat-like_dom"/>
</dbReference>
<dbReference type="Gene3D" id="3.20.20.10">
    <property type="entry name" value="Alanine racemase"/>
    <property type="match status" value="1"/>
</dbReference>
<keyword evidence="3" id="KW-1185">Reference proteome</keyword>
<sequence length="422" mass="45750">MELDRRTKGIPGLSDTFDSADIAGKGWNVLRQDMPLPLALLRETTLDGNAAWMRAFCENSGVSLAPHGKTTMCPQLFQRQIADGAWAITLSTAHQVQVARENGINRILVANQLVDPAFIDYVADQLATDAGFDFLCLVDSIAGVEILDARAKQRLGARRLGVLVEIGAAGGRTGVRSTQEAFAVARAVKASSVLELRGIEGFEGSVPGATSTNIGPVERFLDAIRESVLAADAEGLFTGDEIVLSAGGSSYFDLVIDRLAGIELSKPVRLVLRSGCYIAHDDILYTDHFAHIRKRSERASHTHGRLAPAIEVFAYVQSIPEAGLALLTAGKRDLSYDAHLPVPRKHFRPGRDTAPAELAAGYKIEALNDQHAYMRFPEGADLRIGDIIGLGISHPCTTFDKWDVLYGVDDDYNVVTAYKTFF</sequence>
<evidence type="ECO:0000313" key="3">
    <source>
        <dbReference type="Proteomes" id="UP001596150"/>
    </source>
</evidence>
<dbReference type="Gene3D" id="2.40.37.20">
    <property type="entry name" value="D-serine dehydratase-like domain"/>
    <property type="match status" value="1"/>
</dbReference>
<evidence type="ECO:0000313" key="2">
    <source>
        <dbReference type="EMBL" id="MFC5518763.1"/>
    </source>
</evidence>
<dbReference type="InterPro" id="IPR029066">
    <property type="entry name" value="PLP-binding_barrel"/>
</dbReference>